<protein>
    <submittedName>
        <fullName evidence="2">Uncharacterized protein</fullName>
    </submittedName>
</protein>
<organism evidence="2 3">
    <name type="scientific">Cylicostephanus goldi</name>
    <name type="common">Nematode worm</name>
    <dbReference type="NCBI Taxonomy" id="71465"/>
    <lineage>
        <taxon>Eukaryota</taxon>
        <taxon>Metazoa</taxon>
        <taxon>Ecdysozoa</taxon>
        <taxon>Nematoda</taxon>
        <taxon>Chromadorea</taxon>
        <taxon>Rhabditida</taxon>
        <taxon>Rhabditina</taxon>
        <taxon>Rhabditomorpha</taxon>
        <taxon>Strongyloidea</taxon>
        <taxon>Strongylidae</taxon>
        <taxon>Cylicostephanus</taxon>
    </lineage>
</organism>
<name>A0A3P6TA17_CYLGO</name>
<dbReference type="EMBL" id="UYRV01026730">
    <property type="protein sequence ID" value="VDK79763.1"/>
    <property type="molecule type" value="Genomic_DNA"/>
</dbReference>
<evidence type="ECO:0000256" key="1">
    <source>
        <dbReference type="SAM" id="MobiDB-lite"/>
    </source>
</evidence>
<evidence type="ECO:0000313" key="2">
    <source>
        <dbReference type="EMBL" id="VDK79763.1"/>
    </source>
</evidence>
<reference evidence="2 3" key="1">
    <citation type="submission" date="2018-11" db="EMBL/GenBank/DDBJ databases">
        <authorList>
            <consortium name="Pathogen Informatics"/>
        </authorList>
    </citation>
    <scope>NUCLEOTIDE SEQUENCE [LARGE SCALE GENOMIC DNA]</scope>
</reference>
<accession>A0A3P6TA17</accession>
<feature type="region of interest" description="Disordered" evidence="1">
    <location>
        <begin position="21"/>
        <end position="49"/>
    </location>
</feature>
<dbReference type="AlphaFoldDB" id="A0A3P6TA17"/>
<sequence length="60" mass="6463">MSFVVGIKDSIKDAVKSVKDEIKGKNKDKHEHDVSQSGSEHALASSVEKNAQKVCGSFCT</sequence>
<evidence type="ECO:0000313" key="3">
    <source>
        <dbReference type="Proteomes" id="UP000271889"/>
    </source>
</evidence>
<dbReference type="Proteomes" id="UP000271889">
    <property type="component" value="Unassembled WGS sequence"/>
</dbReference>
<gene>
    <name evidence="2" type="ORF">CGOC_LOCUS7615</name>
</gene>
<keyword evidence="3" id="KW-1185">Reference proteome</keyword>
<feature type="compositionally biased region" description="Basic and acidic residues" evidence="1">
    <location>
        <begin position="21"/>
        <end position="34"/>
    </location>
</feature>
<proteinExistence type="predicted"/>